<evidence type="ECO:0000313" key="2">
    <source>
        <dbReference type="Proteomes" id="UP000037510"/>
    </source>
</evidence>
<proteinExistence type="predicted"/>
<keyword evidence="2" id="KW-1185">Reference proteome</keyword>
<reference evidence="1 2" key="1">
    <citation type="journal article" date="2015" name="Genome Biol. Evol.">
        <title>The genome of winter moth (Operophtera brumata) provides a genomic perspective on sexual dimorphism and phenology.</title>
        <authorList>
            <person name="Derks M.F."/>
            <person name="Smit S."/>
            <person name="Salis L."/>
            <person name="Schijlen E."/>
            <person name="Bossers A."/>
            <person name="Mateman C."/>
            <person name="Pijl A.S."/>
            <person name="de Ridder D."/>
            <person name="Groenen M.A."/>
            <person name="Visser M.E."/>
            <person name="Megens H.J."/>
        </authorList>
    </citation>
    <scope>NUCLEOTIDE SEQUENCE [LARGE SCALE GENOMIC DNA]</scope>
    <source>
        <strain evidence="1">WM2013NL</strain>
        <tissue evidence="1">Head and thorax</tissue>
    </source>
</reference>
<protein>
    <submittedName>
        <fullName evidence="1">Uncharacterized protein</fullName>
    </submittedName>
</protein>
<sequence length="154" mass="17471">MKKYRLTGNNLQMQMLENNYRLKIVGNNNKIKIEKNFGSVIMIGHERPADLSVSKLDNCHALSLIAVHFPRGPQTLRNETILTEPIDGEFEKLIGLLSRSGINNGGEVEQNTHIAVDTMTLENILPQLQSYICLLGNTHTKQPRFPQQVVKEMY</sequence>
<evidence type="ECO:0000313" key="1">
    <source>
        <dbReference type="EMBL" id="KOB67864.1"/>
    </source>
</evidence>
<accession>A0A0L7KXV3</accession>
<dbReference type="Proteomes" id="UP000037510">
    <property type="component" value="Unassembled WGS sequence"/>
</dbReference>
<gene>
    <name evidence="1" type="ORF">OBRU01_12190</name>
</gene>
<name>A0A0L7KXV3_OPEBR</name>
<dbReference type="AlphaFoldDB" id="A0A0L7KXV3"/>
<dbReference type="EMBL" id="JTDY01004695">
    <property type="protein sequence ID" value="KOB67864.1"/>
    <property type="molecule type" value="Genomic_DNA"/>
</dbReference>
<organism evidence="1 2">
    <name type="scientific">Operophtera brumata</name>
    <name type="common">Winter moth</name>
    <name type="synonym">Phalaena brumata</name>
    <dbReference type="NCBI Taxonomy" id="104452"/>
    <lineage>
        <taxon>Eukaryota</taxon>
        <taxon>Metazoa</taxon>
        <taxon>Ecdysozoa</taxon>
        <taxon>Arthropoda</taxon>
        <taxon>Hexapoda</taxon>
        <taxon>Insecta</taxon>
        <taxon>Pterygota</taxon>
        <taxon>Neoptera</taxon>
        <taxon>Endopterygota</taxon>
        <taxon>Lepidoptera</taxon>
        <taxon>Glossata</taxon>
        <taxon>Ditrysia</taxon>
        <taxon>Geometroidea</taxon>
        <taxon>Geometridae</taxon>
        <taxon>Larentiinae</taxon>
        <taxon>Operophtera</taxon>
    </lineage>
</organism>
<comment type="caution">
    <text evidence="1">The sequence shown here is derived from an EMBL/GenBank/DDBJ whole genome shotgun (WGS) entry which is preliminary data.</text>
</comment>